<accession>A0A2M8LUQ9</accession>
<dbReference type="Gene3D" id="1.10.3020.10">
    <property type="entry name" value="alpha-amino acid ester hydrolase ( Helical cap domain)"/>
    <property type="match status" value="1"/>
</dbReference>
<dbReference type="SMART" id="SM00939">
    <property type="entry name" value="PepX_C"/>
    <property type="match status" value="1"/>
</dbReference>
<reference evidence="3 4" key="1">
    <citation type="submission" date="2017-11" db="EMBL/GenBank/DDBJ databases">
        <title>Streptomyces carmine sp. nov., a novel actinomycete isolated from Sophora alopecuroides in Xinjiang, China.</title>
        <authorList>
            <person name="Wang Y."/>
            <person name="Luo X."/>
            <person name="Wan C."/>
            <person name="Zhang L."/>
        </authorList>
    </citation>
    <scope>NUCLEOTIDE SEQUENCE [LARGE SCALE GENOMIC DNA]</scope>
    <source>
        <strain evidence="3 4">TRM SA0054</strain>
    </source>
</reference>
<evidence type="ECO:0000259" key="2">
    <source>
        <dbReference type="SMART" id="SM00939"/>
    </source>
</evidence>
<dbReference type="Gene3D" id="2.60.120.260">
    <property type="entry name" value="Galactose-binding domain-like"/>
    <property type="match status" value="1"/>
</dbReference>
<dbReference type="Gene3D" id="3.40.50.1820">
    <property type="entry name" value="alpha/beta hydrolase"/>
    <property type="match status" value="1"/>
</dbReference>
<dbReference type="InterPro" id="IPR013736">
    <property type="entry name" value="Xaa-Pro_dipept_C"/>
</dbReference>
<dbReference type="InterPro" id="IPR005674">
    <property type="entry name" value="CocE/Ser_esterase"/>
</dbReference>
<dbReference type="PANTHER" id="PTHR43056:SF10">
    <property type="entry name" value="COCE_NOND FAMILY, PUTATIVE (AFU_ORTHOLOGUE AFUA_7G00600)-RELATED"/>
    <property type="match status" value="1"/>
</dbReference>
<dbReference type="GO" id="GO:0008239">
    <property type="term" value="F:dipeptidyl-peptidase activity"/>
    <property type="evidence" value="ECO:0007669"/>
    <property type="project" value="InterPro"/>
</dbReference>
<keyword evidence="4" id="KW-1185">Reference proteome</keyword>
<dbReference type="SUPFAM" id="SSF49785">
    <property type="entry name" value="Galactose-binding domain-like"/>
    <property type="match status" value="1"/>
</dbReference>
<evidence type="ECO:0000256" key="1">
    <source>
        <dbReference type="ARBA" id="ARBA00022801"/>
    </source>
</evidence>
<protein>
    <submittedName>
        <fullName evidence="3">Peptidase S15</fullName>
    </submittedName>
</protein>
<dbReference type="RefSeq" id="WP_100203703.1">
    <property type="nucleotide sequence ID" value="NZ_PGGW01000063.1"/>
</dbReference>
<gene>
    <name evidence="3" type="ORF">CUT44_22290</name>
</gene>
<proteinExistence type="predicted"/>
<dbReference type="AlphaFoldDB" id="A0A2M8LUQ9"/>
<dbReference type="InterPro" id="IPR029058">
    <property type="entry name" value="AB_hydrolase_fold"/>
</dbReference>
<dbReference type="NCBIfam" id="TIGR00976">
    <property type="entry name" value="CocE_NonD"/>
    <property type="match status" value="1"/>
</dbReference>
<dbReference type="PANTHER" id="PTHR43056">
    <property type="entry name" value="PEPTIDASE S9 PROLYL OLIGOPEPTIDASE"/>
    <property type="match status" value="1"/>
</dbReference>
<dbReference type="InterPro" id="IPR000383">
    <property type="entry name" value="Xaa-Pro-like_dom"/>
</dbReference>
<evidence type="ECO:0000313" key="4">
    <source>
        <dbReference type="Proteomes" id="UP000230407"/>
    </source>
</evidence>
<dbReference type="Pfam" id="PF08530">
    <property type="entry name" value="PepX_C"/>
    <property type="match status" value="1"/>
</dbReference>
<organism evidence="3 4">
    <name type="scientific">Streptomyces carminius</name>
    <dbReference type="NCBI Taxonomy" id="2665496"/>
    <lineage>
        <taxon>Bacteria</taxon>
        <taxon>Bacillati</taxon>
        <taxon>Actinomycetota</taxon>
        <taxon>Actinomycetes</taxon>
        <taxon>Kitasatosporales</taxon>
        <taxon>Streptomycetaceae</taxon>
        <taxon>Streptomyces</taxon>
    </lineage>
</organism>
<dbReference type="InterPro" id="IPR050585">
    <property type="entry name" value="Xaa-Pro_dipeptidyl-ppase/CocE"/>
</dbReference>
<dbReference type="EMBL" id="PGGW01000063">
    <property type="protein sequence ID" value="PJE95692.1"/>
    <property type="molecule type" value="Genomic_DNA"/>
</dbReference>
<evidence type="ECO:0000313" key="3">
    <source>
        <dbReference type="EMBL" id="PJE95692.1"/>
    </source>
</evidence>
<dbReference type="SUPFAM" id="SSF53474">
    <property type="entry name" value="alpha/beta-Hydrolases"/>
    <property type="match status" value="1"/>
</dbReference>
<dbReference type="Pfam" id="PF02129">
    <property type="entry name" value="Peptidase_S15"/>
    <property type="match status" value="1"/>
</dbReference>
<dbReference type="Proteomes" id="UP000230407">
    <property type="component" value="Unassembled WGS sequence"/>
</dbReference>
<name>A0A2M8LUQ9_9ACTN</name>
<keyword evidence="1" id="KW-0378">Hydrolase</keyword>
<comment type="caution">
    <text evidence="3">The sequence shown here is derived from an EMBL/GenBank/DDBJ whole genome shotgun (WGS) entry which is preliminary data.</text>
</comment>
<feature type="domain" description="Xaa-Pro dipeptidyl-peptidase C-terminal" evidence="2">
    <location>
        <begin position="291"/>
        <end position="557"/>
    </location>
</feature>
<dbReference type="InterPro" id="IPR008979">
    <property type="entry name" value="Galactose-bd-like_sf"/>
</dbReference>
<sequence length="682" mass="76625">MRCVTSLPYAVKEEEHVWIPVSDGTRLAARIWRPVSSDTEPVPAVLEYIPYRRRDLTSVRDSIHHPYMAGHGYACVRVDVRGTGESEGVLRDEYLEVEQTDAEDVLAWLAEQPWCDGGTGMMGISWGAFAALQVAARRPPSLKAIVVSSFTDDRYADDMHYMGGCLLSDNLAEAGTMFAYATCPPDPALVGERWREMWRERLENTRPWALEWLRHQRRDEYWRHASVCEDYSAVNVPVLASSGWADGYSNAVTRLLENLDVPRRGLIGPWSHKYPHLGQPGPAIGYLQEVVRWWDHWLKGAGHADNGALDAPVLRAWMQESVPPSTSYEERPGRWVGEPDWPSPHITPTVLPLDAHRIGRPAETADGRAEETELTVQSPLSVGQFAGKWASYNAPPDLPYDQREEDGGSLVFDSDVLTERVEILGEPTVELELSASEPVAMVAARLSDVAPDGRATRVTYGLLNLTRLGGHEADPEPLVPGRRYRATVRLNGVAQAFPPGHRIRLSLSTSYWPLAWPPPRPVLLSVYTPASTLTLPVRPTAESDEVYGDPFGEPEGAEPLRTTQLTPPEQRWRVTRDLVGYESALEIVKDGGTVRFDGIDLTVHRRAWERYASVADDLTSARGETEWTMEFSRGDWRARTVTRQVLRCTEEEFLLDATLDGYEGEHRVFSRTWNERLPRDHV</sequence>